<sequence>MALLAGLDFHFDLDYDKIPLQEAEVYLEELTSKYANLIYGQQTKIYVRLEEGSLKVTLAVIGALYIGIGQYGSFRSGIDYMIKDAKSLNSLVTSEIVKNGMNEADIIESKKMHCDPDRIRRVLLAIDRLESKQKLSKSELDKELSKIRTSVRNICSSLSEEDAGFFATSIKEEYWPQDKEIPYFVERYKLVAREEDIVHYPVASIDIPRVNKALQRTSR</sequence>
<evidence type="ECO:0000313" key="2">
    <source>
        <dbReference type="Proteomes" id="UP000185639"/>
    </source>
</evidence>
<gene>
    <name evidence="1" type="ORF">SAMN05421686_1091</name>
</gene>
<reference evidence="2" key="1">
    <citation type="submission" date="2017-01" db="EMBL/GenBank/DDBJ databases">
        <authorList>
            <person name="Varghese N."/>
            <person name="Submissions S."/>
        </authorList>
    </citation>
    <scope>NUCLEOTIDE SEQUENCE [LARGE SCALE GENOMIC DNA]</scope>
    <source>
        <strain evidence="2">DSM 24913</strain>
    </source>
</reference>
<dbReference type="OrthoDB" id="9181066at2"/>
<proteinExistence type="predicted"/>
<keyword evidence="2" id="KW-1185">Reference proteome</keyword>
<dbReference type="RefSeq" id="WP_076516976.1">
    <property type="nucleotide sequence ID" value="NZ_FTOH01000009.1"/>
</dbReference>
<name>A0A1N7P8F6_9GAMM</name>
<dbReference type="EMBL" id="FTOH01000009">
    <property type="protein sequence ID" value="SIT06729.1"/>
    <property type="molecule type" value="Genomic_DNA"/>
</dbReference>
<dbReference type="AlphaFoldDB" id="A0A1N7P8F6"/>
<dbReference type="Proteomes" id="UP000185639">
    <property type="component" value="Unassembled WGS sequence"/>
</dbReference>
<evidence type="ECO:0000313" key="1">
    <source>
        <dbReference type="EMBL" id="SIT06729.1"/>
    </source>
</evidence>
<organism evidence="1 2">
    <name type="scientific">Thalassolituus maritimus</name>
    <dbReference type="NCBI Taxonomy" id="484498"/>
    <lineage>
        <taxon>Bacteria</taxon>
        <taxon>Pseudomonadati</taxon>
        <taxon>Pseudomonadota</taxon>
        <taxon>Gammaproteobacteria</taxon>
        <taxon>Oceanospirillales</taxon>
        <taxon>Oceanospirillaceae</taxon>
        <taxon>Thalassolituus</taxon>
    </lineage>
</organism>
<protein>
    <submittedName>
        <fullName evidence="1">Uncharacterized protein</fullName>
    </submittedName>
</protein>
<accession>A0A1N7P8F6</accession>